<keyword evidence="1" id="KW-1133">Transmembrane helix</keyword>
<dbReference type="RefSeq" id="WP_268779721.1">
    <property type="nucleotide sequence ID" value="NZ_JAPRAT010000010.1"/>
</dbReference>
<protein>
    <submittedName>
        <fullName evidence="2">Uncharacterized protein</fullName>
    </submittedName>
</protein>
<organism evidence="2 3">
    <name type="scientific">Natronobacillus azotifigens</name>
    <dbReference type="NCBI Taxonomy" id="472978"/>
    <lineage>
        <taxon>Bacteria</taxon>
        <taxon>Bacillati</taxon>
        <taxon>Bacillota</taxon>
        <taxon>Bacilli</taxon>
        <taxon>Bacillales</taxon>
        <taxon>Bacillaceae</taxon>
        <taxon>Natronobacillus</taxon>
    </lineage>
</organism>
<evidence type="ECO:0000313" key="3">
    <source>
        <dbReference type="Proteomes" id="UP001084197"/>
    </source>
</evidence>
<gene>
    <name evidence="2" type="ORF">OWO01_06985</name>
</gene>
<feature type="transmembrane region" description="Helical" evidence="1">
    <location>
        <begin position="87"/>
        <end position="107"/>
    </location>
</feature>
<keyword evidence="1" id="KW-0472">Membrane</keyword>
<keyword evidence="3" id="KW-1185">Reference proteome</keyword>
<comment type="caution">
    <text evidence="2">The sequence shown here is derived from an EMBL/GenBank/DDBJ whole genome shotgun (WGS) entry which is preliminary data.</text>
</comment>
<dbReference type="EMBL" id="JAPRAT010000010">
    <property type="protein sequence ID" value="MCZ0702953.1"/>
    <property type="molecule type" value="Genomic_DNA"/>
</dbReference>
<feature type="transmembrane region" description="Helical" evidence="1">
    <location>
        <begin position="53"/>
        <end position="75"/>
    </location>
</feature>
<reference evidence="2" key="1">
    <citation type="submission" date="2022-11" db="EMBL/GenBank/DDBJ databases">
        <title>WGS of Natronobacillus azotifigens 24KS-1, an anaerobic diazotrophic haloalkaliphile from soda-rich habitats.</title>
        <authorList>
            <person name="Sorokin D.Y."/>
            <person name="Merkel A.Y."/>
        </authorList>
    </citation>
    <scope>NUCLEOTIDE SEQUENCE</scope>
    <source>
        <strain evidence="2">24KS-1</strain>
    </source>
</reference>
<sequence length="234" mass="27206">MKSILHSLQAKLKTVGKKVSQDRVLQIILILLLMSNNITKVSPKEEVWYASLIGAGIYQNIKLIIGITLLLFVLFSRRKRKTCKSKSRFLFIYLCAVVIVITAMNTLPQYYDVIYTDGTTYTFVSHRLFRESKSYQLEDIIQCHMTGTSNIWVKMYDGEKIYISYGITTYSPKLEDTYSPGEFEYDIHHKLAENNVQLTIENRDNIAKKIKKYQGRSNMDLWHVYLPKIVTNIP</sequence>
<dbReference type="Proteomes" id="UP001084197">
    <property type="component" value="Unassembled WGS sequence"/>
</dbReference>
<evidence type="ECO:0000313" key="2">
    <source>
        <dbReference type="EMBL" id="MCZ0702953.1"/>
    </source>
</evidence>
<keyword evidence="1" id="KW-0812">Transmembrane</keyword>
<dbReference type="AlphaFoldDB" id="A0A9J6RCL7"/>
<evidence type="ECO:0000256" key="1">
    <source>
        <dbReference type="SAM" id="Phobius"/>
    </source>
</evidence>
<proteinExistence type="predicted"/>
<accession>A0A9J6RCL7</accession>
<name>A0A9J6RCL7_9BACI</name>